<dbReference type="RefSeq" id="WP_272201696.1">
    <property type="nucleotide sequence ID" value="NZ_JAQNSI010000142.1"/>
</dbReference>
<evidence type="ECO:0000259" key="6">
    <source>
        <dbReference type="Pfam" id="PF07980"/>
    </source>
</evidence>
<organism evidence="7 8">
    <name type="scientific">Bacteroides uniformis</name>
    <dbReference type="NCBI Taxonomy" id="820"/>
    <lineage>
        <taxon>Bacteria</taxon>
        <taxon>Pseudomonadati</taxon>
        <taxon>Bacteroidota</taxon>
        <taxon>Bacteroidia</taxon>
        <taxon>Bacteroidales</taxon>
        <taxon>Bacteroidaceae</taxon>
        <taxon>Bacteroides</taxon>
    </lineage>
</organism>
<proteinExistence type="inferred from homology"/>
<dbReference type="Proteomes" id="UP001222603">
    <property type="component" value="Unassembled WGS sequence"/>
</dbReference>
<dbReference type="InterPro" id="IPR011990">
    <property type="entry name" value="TPR-like_helical_dom_sf"/>
</dbReference>
<dbReference type="AlphaFoldDB" id="A0AAW6H177"/>
<sequence length="148" mass="16431">GGSQYGSRDIVLFRLAETYLIAAEAAVMKKDNVNALLCINAVRERAMHNAKEQGLAKYEGTVTIDDVLDERALELFGEAPRWNDLTRTGKLAERVLEYNWDVTHITGGLIQTQLSAATNAKYSLRPIPVNWLNTLSNGQELGNNPGWE</sequence>
<keyword evidence="4" id="KW-0472">Membrane</keyword>
<evidence type="ECO:0000313" key="7">
    <source>
        <dbReference type="EMBL" id="MDC1900004.1"/>
    </source>
</evidence>
<evidence type="ECO:0000256" key="5">
    <source>
        <dbReference type="ARBA" id="ARBA00023237"/>
    </source>
</evidence>
<evidence type="ECO:0000256" key="3">
    <source>
        <dbReference type="ARBA" id="ARBA00022729"/>
    </source>
</evidence>
<evidence type="ECO:0000256" key="4">
    <source>
        <dbReference type="ARBA" id="ARBA00023136"/>
    </source>
</evidence>
<dbReference type="Gene3D" id="1.25.40.390">
    <property type="match status" value="1"/>
</dbReference>
<dbReference type="SUPFAM" id="SSF48452">
    <property type="entry name" value="TPR-like"/>
    <property type="match status" value="1"/>
</dbReference>
<evidence type="ECO:0000256" key="2">
    <source>
        <dbReference type="ARBA" id="ARBA00006275"/>
    </source>
</evidence>
<feature type="non-terminal residue" evidence="7">
    <location>
        <position position="1"/>
    </location>
</feature>
<feature type="domain" description="RagB/SusD" evidence="6">
    <location>
        <begin position="2"/>
        <end position="147"/>
    </location>
</feature>
<comment type="caution">
    <text evidence="7">The sequence shown here is derived from an EMBL/GenBank/DDBJ whole genome shotgun (WGS) entry which is preliminary data.</text>
</comment>
<dbReference type="GO" id="GO:0009279">
    <property type="term" value="C:cell outer membrane"/>
    <property type="evidence" value="ECO:0007669"/>
    <property type="project" value="UniProtKB-SubCell"/>
</dbReference>
<dbReference type="InterPro" id="IPR012944">
    <property type="entry name" value="SusD_RagB_dom"/>
</dbReference>
<keyword evidence="3" id="KW-0732">Signal</keyword>
<comment type="subcellular location">
    <subcellularLocation>
        <location evidence="1">Cell outer membrane</location>
    </subcellularLocation>
</comment>
<gene>
    <name evidence="7" type="ORF">POZ10_05155</name>
</gene>
<dbReference type="EMBL" id="JAQNSI010000142">
    <property type="protein sequence ID" value="MDC1900004.1"/>
    <property type="molecule type" value="Genomic_DNA"/>
</dbReference>
<evidence type="ECO:0000256" key="1">
    <source>
        <dbReference type="ARBA" id="ARBA00004442"/>
    </source>
</evidence>
<accession>A0AAW6H177</accession>
<evidence type="ECO:0000313" key="8">
    <source>
        <dbReference type="Proteomes" id="UP001222603"/>
    </source>
</evidence>
<comment type="similarity">
    <text evidence="2">Belongs to the SusD family.</text>
</comment>
<dbReference type="Pfam" id="PF07980">
    <property type="entry name" value="SusD_RagB"/>
    <property type="match status" value="1"/>
</dbReference>
<keyword evidence="5" id="KW-0998">Cell outer membrane</keyword>
<protein>
    <submittedName>
        <fullName evidence="7">RagB/SusD family nutrient uptake outer membrane protein</fullName>
    </submittedName>
</protein>
<reference evidence="7" key="1">
    <citation type="submission" date="2022-10" db="EMBL/GenBank/DDBJ databases">
        <title>Human gut microbiome strain richness.</title>
        <authorList>
            <person name="Chen-Liaw A."/>
        </authorList>
    </citation>
    <scope>NUCLEOTIDE SEQUENCE</scope>
    <source>
        <strain evidence="7">1001713st1_F9_1001713B170221_170320</strain>
    </source>
</reference>
<name>A0AAW6H177_BACUN</name>